<keyword evidence="3" id="KW-1185">Reference proteome</keyword>
<dbReference type="InterPro" id="IPR039315">
    <property type="entry name" value="CheW"/>
</dbReference>
<dbReference type="Gene3D" id="2.40.50.180">
    <property type="entry name" value="CheA-289, Domain 4"/>
    <property type="match status" value="1"/>
</dbReference>
<dbReference type="PANTHER" id="PTHR22617:SF23">
    <property type="entry name" value="CHEMOTAXIS PROTEIN CHEW"/>
    <property type="match status" value="1"/>
</dbReference>
<dbReference type="GO" id="GO:0005829">
    <property type="term" value="C:cytosol"/>
    <property type="evidence" value="ECO:0007669"/>
    <property type="project" value="TreeGrafter"/>
</dbReference>
<dbReference type="PROSITE" id="PS50851">
    <property type="entry name" value="CHEW"/>
    <property type="match status" value="1"/>
</dbReference>
<dbReference type="SMART" id="SM00260">
    <property type="entry name" value="CheW"/>
    <property type="match status" value="1"/>
</dbReference>
<dbReference type="InterPro" id="IPR002545">
    <property type="entry name" value="CheW-lke_dom"/>
</dbReference>
<dbReference type="PANTHER" id="PTHR22617">
    <property type="entry name" value="CHEMOTAXIS SENSOR HISTIDINE KINASE-RELATED"/>
    <property type="match status" value="1"/>
</dbReference>
<gene>
    <name evidence="2" type="ORF">JOC47_002379</name>
</gene>
<dbReference type="GO" id="GO:0007165">
    <property type="term" value="P:signal transduction"/>
    <property type="evidence" value="ECO:0007669"/>
    <property type="project" value="InterPro"/>
</dbReference>
<dbReference type="AlphaFoldDB" id="A0A939BQ03"/>
<protein>
    <submittedName>
        <fullName evidence="2">Purine-binding chemotaxis protein CheW</fullName>
    </submittedName>
</protein>
<proteinExistence type="predicted"/>
<dbReference type="RefSeq" id="WP_204702259.1">
    <property type="nucleotide sequence ID" value="NZ_JAFBDQ010000013.1"/>
</dbReference>
<reference evidence="2" key="1">
    <citation type="submission" date="2021-01" db="EMBL/GenBank/DDBJ databases">
        <title>Genomic Encyclopedia of Type Strains, Phase IV (KMG-IV): sequencing the most valuable type-strain genomes for metagenomic binning, comparative biology and taxonomic classification.</title>
        <authorList>
            <person name="Goeker M."/>
        </authorList>
    </citation>
    <scope>NUCLEOTIDE SEQUENCE</scope>
    <source>
        <strain evidence="2">DSM 23230</strain>
    </source>
</reference>
<evidence type="ECO:0000259" key="1">
    <source>
        <dbReference type="PROSITE" id="PS50851"/>
    </source>
</evidence>
<dbReference type="InterPro" id="IPR036061">
    <property type="entry name" value="CheW-like_dom_sf"/>
</dbReference>
<accession>A0A939BQ03</accession>
<dbReference type="GO" id="GO:0006935">
    <property type="term" value="P:chemotaxis"/>
    <property type="evidence" value="ECO:0007669"/>
    <property type="project" value="InterPro"/>
</dbReference>
<sequence>MANNLDQFIGFKLKDQEFGIGITEVDEIIPPEEITNLPGTEDFIEGMINLRGEVIIIVDLRKRLDFEVSPLEETRIMVVDLENAKVGFIVDDASEVIKIDAEKITEPSGGVAGIKDEYLDGIARLEERLVILLDLNKLLSTTERAKIAEVEDQFE</sequence>
<evidence type="ECO:0000313" key="3">
    <source>
        <dbReference type="Proteomes" id="UP000774000"/>
    </source>
</evidence>
<dbReference type="SUPFAM" id="SSF50341">
    <property type="entry name" value="CheW-like"/>
    <property type="match status" value="1"/>
</dbReference>
<organism evidence="2 3">
    <name type="scientific">Halanaerobacter jeridensis</name>
    <dbReference type="NCBI Taxonomy" id="706427"/>
    <lineage>
        <taxon>Bacteria</taxon>
        <taxon>Bacillati</taxon>
        <taxon>Bacillota</taxon>
        <taxon>Clostridia</taxon>
        <taxon>Halanaerobiales</taxon>
        <taxon>Halobacteroidaceae</taxon>
        <taxon>Halanaerobacter</taxon>
    </lineage>
</organism>
<comment type="caution">
    <text evidence="2">The sequence shown here is derived from an EMBL/GenBank/DDBJ whole genome shotgun (WGS) entry which is preliminary data.</text>
</comment>
<evidence type="ECO:0000313" key="2">
    <source>
        <dbReference type="EMBL" id="MBM7557513.1"/>
    </source>
</evidence>
<dbReference type="Gene3D" id="2.30.30.40">
    <property type="entry name" value="SH3 Domains"/>
    <property type="match status" value="1"/>
</dbReference>
<dbReference type="Proteomes" id="UP000774000">
    <property type="component" value="Unassembled WGS sequence"/>
</dbReference>
<dbReference type="EMBL" id="JAFBDQ010000013">
    <property type="protein sequence ID" value="MBM7557513.1"/>
    <property type="molecule type" value="Genomic_DNA"/>
</dbReference>
<feature type="domain" description="CheW-like" evidence="1">
    <location>
        <begin position="5"/>
        <end position="144"/>
    </location>
</feature>
<name>A0A939BQ03_9FIRM</name>
<dbReference type="Pfam" id="PF01584">
    <property type="entry name" value="CheW"/>
    <property type="match status" value="1"/>
</dbReference>